<dbReference type="InterPro" id="IPR008963">
    <property type="entry name" value="Purple_acid_Pase-like_N"/>
</dbReference>
<protein>
    <recommendedName>
        <fullName evidence="2">Purple acid phosphatase N-terminal domain-containing protein</fullName>
    </recommendedName>
</protein>
<dbReference type="InterPro" id="IPR039331">
    <property type="entry name" value="PAPs-like"/>
</dbReference>
<dbReference type="InterPro" id="IPR015914">
    <property type="entry name" value="PAPs_N"/>
</dbReference>
<dbReference type="AlphaFoldDB" id="A0A9D4XQZ0"/>
<evidence type="ECO:0000256" key="1">
    <source>
        <dbReference type="ARBA" id="ARBA00022729"/>
    </source>
</evidence>
<reference evidence="3 4" key="1">
    <citation type="journal article" date="2022" name="Nat. Genet.">
        <title>Improved pea reference genome and pan-genome highlight genomic features and evolutionary characteristics.</title>
        <authorList>
            <person name="Yang T."/>
            <person name="Liu R."/>
            <person name="Luo Y."/>
            <person name="Hu S."/>
            <person name="Wang D."/>
            <person name="Wang C."/>
            <person name="Pandey M.K."/>
            <person name="Ge S."/>
            <person name="Xu Q."/>
            <person name="Li N."/>
            <person name="Li G."/>
            <person name="Huang Y."/>
            <person name="Saxena R.K."/>
            <person name="Ji Y."/>
            <person name="Li M."/>
            <person name="Yan X."/>
            <person name="He Y."/>
            <person name="Liu Y."/>
            <person name="Wang X."/>
            <person name="Xiang C."/>
            <person name="Varshney R.K."/>
            <person name="Ding H."/>
            <person name="Gao S."/>
            <person name="Zong X."/>
        </authorList>
    </citation>
    <scope>NUCLEOTIDE SEQUENCE [LARGE SCALE GENOMIC DNA]</scope>
    <source>
        <strain evidence="3 4">cv. Zhongwan 6</strain>
    </source>
</reference>
<accession>A0A9D4XQZ0</accession>
<evidence type="ECO:0000313" key="3">
    <source>
        <dbReference type="EMBL" id="KAI5425504.1"/>
    </source>
</evidence>
<sequence length="206" mass="23591">MAIKGTHFPFLTLLVAIIFTEYLRFNVVHGYNRPPPRKTIFTFHKDNDSAPQQVHISQVGQDKMRISWIAESPTLAKVEYNQILSKNKISATGTTSSYRYLIYNYGEIHNVVIGPLKPNNAYHYGLGESPKTYNFKTAPDQFPIKFAIVGMRIPPNTVPLVGLITGCLWLTRRGSRLLSGWNFGFGLRRVRKEYGDHNFFHKTRES</sequence>
<dbReference type="SUPFAM" id="SSF49363">
    <property type="entry name" value="Purple acid phosphatase, N-terminal domain"/>
    <property type="match status" value="1"/>
</dbReference>
<dbReference type="Proteomes" id="UP001058974">
    <property type="component" value="Chromosome 3"/>
</dbReference>
<dbReference type="PANTHER" id="PTHR22953">
    <property type="entry name" value="ACID PHOSPHATASE RELATED"/>
    <property type="match status" value="1"/>
</dbReference>
<comment type="caution">
    <text evidence="3">The sequence shown here is derived from an EMBL/GenBank/DDBJ whole genome shotgun (WGS) entry which is preliminary data.</text>
</comment>
<keyword evidence="1" id="KW-0732">Signal</keyword>
<dbReference type="Gene3D" id="2.60.40.380">
    <property type="entry name" value="Purple acid phosphatase-like, N-terminal"/>
    <property type="match status" value="1"/>
</dbReference>
<dbReference type="GO" id="GO:0003993">
    <property type="term" value="F:acid phosphatase activity"/>
    <property type="evidence" value="ECO:0007669"/>
    <property type="project" value="InterPro"/>
</dbReference>
<proteinExistence type="predicted"/>
<keyword evidence="4" id="KW-1185">Reference proteome</keyword>
<dbReference type="Pfam" id="PF16656">
    <property type="entry name" value="Pur_ac_phosph_N"/>
    <property type="match status" value="1"/>
</dbReference>
<name>A0A9D4XQZ0_PEA</name>
<dbReference type="Gramene" id="Psat03G0134600-T1">
    <property type="protein sequence ID" value="KAI5425504.1"/>
    <property type="gene ID" value="KIW84_031346"/>
</dbReference>
<evidence type="ECO:0000259" key="2">
    <source>
        <dbReference type="Pfam" id="PF16656"/>
    </source>
</evidence>
<dbReference type="GO" id="GO:0046872">
    <property type="term" value="F:metal ion binding"/>
    <property type="evidence" value="ECO:0007669"/>
    <property type="project" value="InterPro"/>
</dbReference>
<feature type="domain" description="Purple acid phosphatase N-terminal" evidence="2">
    <location>
        <begin position="51"/>
        <end position="137"/>
    </location>
</feature>
<dbReference type="PANTHER" id="PTHR22953:SF153">
    <property type="entry name" value="PURPLE ACID PHOSPHATASE"/>
    <property type="match status" value="1"/>
</dbReference>
<dbReference type="EMBL" id="JAMSHJ010000003">
    <property type="protein sequence ID" value="KAI5425504.1"/>
    <property type="molecule type" value="Genomic_DNA"/>
</dbReference>
<evidence type="ECO:0000313" key="4">
    <source>
        <dbReference type="Proteomes" id="UP001058974"/>
    </source>
</evidence>
<organism evidence="3 4">
    <name type="scientific">Pisum sativum</name>
    <name type="common">Garden pea</name>
    <name type="synonym">Lathyrus oleraceus</name>
    <dbReference type="NCBI Taxonomy" id="3888"/>
    <lineage>
        <taxon>Eukaryota</taxon>
        <taxon>Viridiplantae</taxon>
        <taxon>Streptophyta</taxon>
        <taxon>Embryophyta</taxon>
        <taxon>Tracheophyta</taxon>
        <taxon>Spermatophyta</taxon>
        <taxon>Magnoliopsida</taxon>
        <taxon>eudicotyledons</taxon>
        <taxon>Gunneridae</taxon>
        <taxon>Pentapetalae</taxon>
        <taxon>rosids</taxon>
        <taxon>fabids</taxon>
        <taxon>Fabales</taxon>
        <taxon>Fabaceae</taxon>
        <taxon>Papilionoideae</taxon>
        <taxon>50 kb inversion clade</taxon>
        <taxon>NPAAA clade</taxon>
        <taxon>Hologalegina</taxon>
        <taxon>IRL clade</taxon>
        <taxon>Fabeae</taxon>
        <taxon>Lathyrus</taxon>
    </lineage>
</organism>
<gene>
    <name evidence="3" type="ORF">KIW84_031346</name>
</gene>